<name>A0A1I4WN56_9FLAO</name>
<dbReference type="InterPro" id="IPR019853">
    <property type="entry name" value="GldB-like"/>
</dbReference>
<dbReference type="RefSeq" id="WP_091517965.1">
    <property type="nucleotide sequence ID" value="NZ_FOVI01000001.1"/>
</dbReference>
<organism evidence="1 2">
    <name type="scientific">Paenimyroides ummariense</name>
    <dbReference type="NCBI Taxonomy" id="913024"/>
    <lineage>
        <taxon>Bacteria</taxon>
        <taxon>Pseudomonadati</taxon>
        <taxon>Bacteroidota</taxon>
        <taxon>Flavobacteriia</taxon>
        <taxon>Flavobacteriales</taxon>
        <taxon>Flavobacteriaceae</taxon>
        <taxon>Paenimyroides</taxon>
    </lineage>
</organism>
<proteinExistence type="predicted"/>
<evidence type="ECO:0000313" key="2">
    <source>
        <dbReference type="Proteomes" id="UP000199036"/>
    </source>
</evidence>
<dbReference type="EMBL" id="FOVI01000001">
    <property type="protein sequence ID" value="SFN15188.1"/>
    <property type="molecule type" value="Genomic_DNA"/>
</dbReference>
<evidence type="ECO:0000313" key="1">
    <source>
        <dbReference type="EMBL" id="SFN15188.1"/>
    </source>
</evidence>
<keyword evidence="1" id="KW-0449">Lipoprotein</keyword>
<keyword evidence="2" id="KW-1185">Reference proteome</keyword>
<gene>
    <name evidence="1" type="ORF">SAMN05421741_101327</name>
</gene>
<accession>A0A1I4WN56</accession>
<dbReference type="PROSITE" id="PS51257">
    <property type="entry name" value="PROKAR_LIPOPROTEIN"/>
    <property type="match status" value="1"/>
</dbReference>
<dbReference type="OrthoDB" id="976022at2"/>
<dbReference type="Proteomes" id="UP000199036">
    <property type="component" value="Unassembled WGS sequence"/>
</dbReference>
<protein>
    <submittedName>
        <fullName evidence="1">Gliding motility-associated lipoprotein GldB</fullName>
    </submittedName>
</protein>
<dbReference type="NCBIfam" id="TIGR03514">
    <property type="entry name" value="GldB_lipo"/>
    <property type="match status" value="1"/>
</dbReference>
<dbReference type="AlphaFoldDB" id="A0A1I4WN56"/>
<reference evidence="2" key="1">
    <citation type="submission" date="2016-10" db="EMBL/GenBank/DDBJ databases">
        <authorList>
            <person name="Varghese N."/>
            <person name="Submissions S."/>
        </authorList>
    </citation>
    <scope>NUCLEOTIDE SEQUENCE [LARGE SCALE GENOMIC DNA]</scope>
    <source>
        <strain evidence="2">DS-12</strain>
    </source>
</reference>
<sequence>MKNTFYLLLCSIFFVACQKENAVNKEVLNIPVEAQIDRFDQEFMQTSPENFSALKQKYPLLLSENVPDSVWFNKKNDTLFNELYSETQKQFKDISALKEELTLLFKHIKYYYPNENPGKVITVLSEVDITSRAIYTDSVSIISLDTYLGKNHKFYVDFDSYTLGDFEPNRIVVDLAGNFALQKVPQPQDRQFLSQMIYWGKIMYMKELLLPEVSDALKINYTEDQLKWIEANETQVWKNFVENKYLYDNDPKLVARFIQRAPFSKFYLELDQESPGSVGVYIGWQIVRSYMKNNNVTLQELTLKDAKTIFEQSKYKPKK</sequence>
<dbReference type="Pfam" id="PF25594">
    <property type="entry name" value="GldB_lipo"/>
    <property type="match status" value="1"/>
</dbReference>
<dbReference type="STRING" id="913024.SAMN05421741_101327"/>